<dbReference type="Proteomes" id="UP001519295">
    <property type="component" value="Unassembled WGS sequence"/>
</dbReference>
<evidence type="ECO:0000313" key="1">
    <source>
        <dbReference type="EMBL" id="MBP2371660.1"/>
    </source>
</evidence>
<protein>
    <recommendedName>
        <fullName evidence="3">Zinc finger protein</fullName>
    </recommendedName>
</protein>
<proteinExistence type="predicted"/>
<evidence type="ECO:0008006" key="3">
    <source>
        <dbReference type="Google" id="ProtNLM"/>
    </source>
</evidence>
<name>A0ABS4W626_9PSEU</name>
<gene>
    <name evidence="1" type="ORF">JOF36_007433</name>
</gene>
<evidence type="ECO:0000313" key="2">
    <source>
        <dbReference type="Proteomes" id="UP001519295"/>
    </source>
</evidence>
<reference evidence="1 2" key="1">
    <citation type="submission" date="2021-03" db="EMBL/GenBank/DDBJ databases">
        <title>Sequencing the genomes of 1000 actinobacteria strains.</title>
        <authorList>
            <person name="Klenk H.-P."/>
        </authorList>
    </citation>
    <scope>NUCLEOTIDE SEQUENCE [LARGE SCALE GENOMIC DNA]</scope>
    <source>
        <strain evidence="1 2">DSM 45256</strain>
    </source>
</reference>
<accession>A0ABS4W626</accession>
<dbReference type="EMBL" id="JAGINU010000004">
    <property type="protein sequence ID" value="MBP2371660.1"/>
    <property type="molecule type" value="Genomic_DNA"/>
</dbReference>
<keyword evidence="2" id="KW-1185">Reference proteome</keyword>
<comment type="caution">
    <text evidence="1">The sequence shown here is derived from an EMBL/GenBank/DDBJ whole genome shotgun (WGS) entry which is preliminary data.</text>
</comment>
<organism evidence="1 2">
    <name type="scientific">Pseudonocardia parietis</name>
    <dbReference type="NCBI Taxonomy" id="570936"/>
    <lineage>
        <taxon>Bacteria</taxon>
        <taxon>Bacillati</taxon>
        <taxon>Actinomycetota</taxon>
        <taxon>Actinomycetes</taxon>
        <taxon>Pseudonocardiales</taxon>
        <taxon>Pseudonocardiaceae</taxon>
        <taxon>Pseudonocardia</taxon>
    </lineage>
</organism>
<sequence>MPITAVEDGLEHEVPAQNLSSDSACGRYLALCGAVIGPVALTVPAEVPCRACAAEAEPALAPAVTDARRSRHVAVPWLRRLRACTASREANPTGVGEPRDVAA</sequence>